<feature type="region of interest" description="Disordered" evidence="1">
    <location>
        <begin position="144"/>
        <end position="170"/>
    </location>
</feature>
<feature type="compositionally biased region" description="Polar residues" evidence="1">
    <location>
        <begin position="158"/>
        <end position="170"/>
    </location>
</feature>
<gene>
    <name evidence="2" type="ORF">CK203_044630</name>
</gene>
<name>A0A438HJJ5_VITVI</name>
<dbReference type="AlphaFoldDB" id="A0A438HJJ5"/>
<reference evidence="2 3" key="1">
    <citation type="journal article" date="2018" name="PLoS Genet.">
        <title>Population sequencing reveals clonal diversity and ancestral inbreeding in the grapevine cultivar Chardonnay.</title>
        <authorList>
            <person name="Roach M.J."/>
            <person name="Johnson D.L."/>
            <person name="Bohlmann J."/>
            <person name="van Vuuren H.J."/>
            <person name="Jones S.J."/>
            <person name="Pretorius I.S."/>
            <person name="Schmidt S.A."/>
            <person name="Borneman A.R."/>
        </authorList>
    </citation>
    <scope>NUCLEOTIDE SEQUENCE [LARGE SCALE GENOMIC DNA]</scope>
    <source>
        <strain evidence="3">cv. Chardonnay</strain>
        <tissue evidence="2">Leaf</tissue>
    </source>
</reference>
<dbReference type="Proteomes" id="UP000288805">
    <property type="component" value="Unassembled WGS sequence"/>
</dbReference>
<evidence type="ECO:0000256" key="1">
    <source>
        <dbReference type="SAM" id="MobiDB-lite"/>
    </source>
</evidence>
<accession>A0A438HJJ5</accession>
<evidence type="ECO:0000313" key="3">
    <source>
        <dbReference type="Proteomes" id="UP000288805"/>
    </source>
</evidence>
<evidence type="ECO:0000313" key="2">
    <source>
        <dbReference type="EMBL" id="RVW84616.1"/>
    </source>
</evidence>
<organism evidence="2 3">
    <name type="scientific">Vitis vinifera</name>
    <name type="common">Grape</name>
    <dbReference type="NCBI Taxonomy" id="29760"/>
    <lineage>
        <taxon>Eukaryota</taxon>
        <taxon>Viridiplantae</taxon>
        <taxon>Streptophyta</taxon>
        <taxon>Embryophyta</taxon>
        <taxon>Tracheophyta</taxon>
        <taxon>Spermatophyta</taxon>
        <taxon>Magnoliopsida</taxon>
        <taxon>eudicotyledons</taxon>
        <taxon>Gunneridae</taxon>
        <taxon>Pentapetalae</taxon>
        <taxon>rosids</taxon>
        <taxon>Vitales</taxon>
        <taxon>Vitaceae</taxon>
        <taxon>Viteae</taxon>
        <taxon>Vitis</taxon>
    </lineage>
</organism>
<protein>
    <submittedName>
        <fullName evidence="2">Uncharacterized protein</fullName>
    </submittedName>
</protein>
<proteinExistence type="predicted"/>
<sequence length="170" mass="18706">MTPEEAIRLPMVIQPPIAGNLDCRARSFHSELCFDIATFRIQLELRESFRLLQRGILTPLHPEEGAPPPNMFFIDALLAITFFHFSIGEGASKEAASSGCHSTPLPQAIMPDIGASGIPSRPQLEHKFLSRDFTLNKWTSMTAYGGADQGAPAGPEQPESQSKYLLTLRQ</sequence>
<comment type="caution">
    <text evidence="2">The sequence shown here is derived from an EMBL/GenBank/DDBJ whole genome shotgun (WGS) entry which is preliminary data.</text>
</comment>
<dbReference type="EMBL" id="QGNW01000213">
    <property type="protein sequence ID" value="RVW84616.1"/>
    <property type="molecule type" value="Genomic_DNA"/>
</dbReference>